<keyword evidence="3" id="KW-1185">Reference proteome</keyword>
<evidence type="ECO:0000313" key="2">
    <source>
        <dbReference type="EMBL" id="MBR7836165.1"/>
    </source>
</evidence>
<dbReference type="Proteomes" id="UP000675781">
    <property type="component" value="Unassembled WGS sequence"/>
</dbReference>
<name>A0A941EPJ6_9ACTN</name>
<proteinExistence type="predicted"/>
<comment type="caution">
    <text evidence="2">The sequence shown here is derived from an EMBL/GenBank/DDBJ whole genome shotgun (WGS) entry which is preliminary data.</text>
</comment>
<evidence type="ECO:0000256" key="1">
    <source>
        <dbReference type="SAM" id="MobiDB-lite"/>
    </source>
</evidence>
<dbReference type="AlphaFoldDB" id="A0A941EPJ6"/>
<reference evidence="2" key="1">
    <citation type="submission" date="2021-04" db="EMBL/GenBank/DDBJ databases">
        <title>Genome based classification of Actinospica acidithermotolerans sp. nov., an actinobacterium isolated from an Indonesian hot spring.</title>
        <authorList>
            <person name="Kusuma A.B."/>
            <person name="Putra K.E."/>
            <person name="Nafisah S."/>
            <person name="Loh J."/>
            <person name="Nouioui I."/>
            <person name="Goodfellow M."/>
        </authorList>
    </citation>
    <scope>NUCLEOTIDE SEQUENCE</scope>
    <source>
        <strain evidence="2">CSCA 57</strain>
    </source>
</reference>
<accession>A0A941EPJ6</accession>
<protein>
    <submittedName>
        <fullName evidence="2">Uncharacterized protein</fullName>
    </submittedName>
</protein>
<dbReference type="RefSeq" id="WP_212530648.1">
    <property type="nucleotide sequence ID" value="NZ_JAGSOG010000128.1"/>
</dbReference>
<gene>
    <name evidence="2" type="ORF">KDL01_23005</name>
</gene>
<sequence>MNAYKILTLRTLEAVLRGEPSYWRLSDPLRWPGGIRGSLLAVMHPAYLETRLAQVRHWCPLDSGGVRLGFQQGPDGVAPDELLLGADSLAELLRLGDERVERAVRAGRPLWTSRAEPLDAAPVLEAFRGRPTTQREWTYEVFLGEAAPPTGADVARVYCPNTAAGRVRELMEGIADDRIRTYNPRWTLDTLATRLDHDDTDDTDAGADGHDALQPAARPAGSVA</sequence>
<evidence type="ECO:0000313" key="3">
    <source>
        <dbReference type="Proteomes" id="UP000675781"/>
    </source>
</evidence>
<feature type="region of interest" description="Disordered" evidence="1">
    <location>
        <begin position="196"/>
        <end position="224"/>
    </location>
</feature>
<organism evidence="2 3">
    <name type="scientific">Actinospica durhamensis</name>
    <dbReference type="NCBI Taxonomy" id="1508375"/>
    <lineage>
        <taxon>Bacteria</taxon>
        <taxon>Bacillati</taxon>
        <taxon>Actinomycetota</taxon>
        <taxon>Actinomycetes</taxon>
        <taxon>Catenulisporales</taxon>
        <taxon>Actinospicaceae</taxon>
        <taxon>Actinospica</taxon>
    </lineage>
</organism>
<dbReference type="EMBL" id="JAGSOG010000128">
    <property type="protein sequence ID" value="MBR7836165.1"/>
    <property type="molecule type" value="Genomic_DNA"/>
</dbReference>